<dbReference type="AlphaFoldDB" id="A0A0S4XP43"/>
<evidence type="ECO:0000313" key="3">
    <source>
        <dbReference type="EMBL" id="CUV66098.1"/>
    </source>
</evidence>
<evidence type="ECO:0000256" key="1">
    <source>
        <dbReference type="ARBA" id="ARBA00022741"/>
    </source>
</evidence>
<dbReference type="GO" id="GO:0016226">
    <property type="term" value="P:iron-sulfur cluster assembly"/>
    <property type="evidence" value="ECO:0007669"/>
    <property type="project" value="InterPro"/>
</dbReference>
<protein>
    <submittedName>
        <fullName evidence="3">Putative ATP-binding protein</fullName>
    </submittedName>
</protein>
<evidence type="ECO:0000256" key="2">
    <source>
        <dbReference type="ARBA" id="ARBA00022840"/>
    </source>
</evidence>
<keyword evidence="1" id="KW-0547">Nucleotide-binding</keyword>
<dbReference type="Gene3D" id="3.40.50.300">
    <property type="entry name" value="P-loop containing nucleotide triphosphate hydrolases"/>
    <property type="match status" value="1"/>
</dbReference>
<sequence length="133" mass="14225">MPPGTGDIQLTMAQELPLSSSIIVTTPQSVSTDDVSRAIMMFKDIGVPIGGIVENMSYFIAPDSGNRYDIFGSGGGEMIASRYNIPLLGKIPLTISIREAGDDGKPAVVTTDGIQKKYYQDITNNLLVQMGIL</sequence>
<dbReference type="SUPFAM" id="SSF52540">
    <property type="entry name" value="P-loop containing nucleoside triphosphate hydrolases"/>
    <property type="match status" value="1"/>
</dbReference>
<name>A0A0S4XP43_9BACT</name>
<dbReference type="Pfam" id="PF10609">
    <property type="entry name" value="ParA"/>
    <property type="match status" value="1"/>
</dbReference>
<dbReference type="EMBL" id="FAXN01000060">
    <property type="protein sequence ID" value="CUV66098.1"/>
    <property type="molecule type" value="Genomic_DNA"/>
</dbReference>
<reference evidence="3" key="1">
    <citation type="submission" date="2015-11" db="EMBL/GenBank/DDBJ databases">
        <authorList>
            <person name="Zhang Y."/>
            <person name="Guo Z."/>
        </authorList>
    </citation>
    <scope>NUCLEOTIDE SEQUENCE</scope>
    <source>
        <strain evidence="3">BN30871</strain>
    </source>
</reference>
<dbReference type="PANTHER" id="PTHR42961">
    <property type="entry name" value="IRON-SULFUR PROTEIN NUBPL"/>
    <property type="match status" value="1"/>
</dbReference>
<gene>
    <name evidence="3" type="ORF">BN3087_580004</name>
</gene>
<organism evidence="3">
    <name type="scientific">Sulfurovum sp. enrichment culture clone C5</name>
    <dbReference type="NCBI Taxonomy" id="497650"/>
    <lineage>
        <taxon>Bacteria</taxon>
        <taxon>Pseudomonadati</taxon>
        <taxon>Campylobacterota</taxon>
        <taxon>Epsilonproteobacteria</taxon>
        <taxon>Campylobacterales</taxon>
        <taxon>Sulfurovaceae</taxon>
        <taxon>Sulfurovum</taxon>
        <taxon>environmental samples</taxon>
    </lineage>
</organism>
<dbReference type="GO" id="GO:0051539">
    <property type="term" value="F:4 iron, 4 sulfur cluster binding"/>
    <property type="evidence" value="ECO:0007669"/>
    <property type="project" value="TreeGrafter"/>
</dbReference>
<accession>A0A0S4XP43</accession>
<dbReference type="GO" id="GO:0005524">
    <property type="term" value="F:ATP binding"/>
    <property type="evidence" value="ECO:0007669"/>
    <property type="project" value="UniProtKB-KW"/>
</dbReference>
<proteinExistence type="predicted"/>
<dbReference type="PANTHER" id="PTHR42961:SF2">
    <property type="entry name" value="IRON-SULFUR PROTEIN NUBPL"/>
    <property type="match status" value="1"/>
</dbReference>
<dbReference type="InterPro" id="IPR033756">
    <property type="entry name" value="YlxH/NBP35"/>
</dbReference>
<dbReference type="InterPro" id="IPR044304">
    <property type="entry name" value="NUBPL-like"/>
</dbReference>
<dbReference type="InterPro" id="IPR027417">
    <property type="entry name" value="P-loop_NTPase"/>
</dbReference>
<keyword evidence="2 3" id="KW-0067">ATP-binding</keyword>